<organism evidence="1 2">
    <name type="scientific">Cirrhinus mrigala</name>
    <name type="common">Mrigala</name>
    <dbReference type="NCBI Taxonomy" id="683832"/>
    <lineage>
        <taxon>Eukaryota</taxon>
        <taxon>Metazoa</taxon>
        <taxon>Chordata</taxon>
        <taxon>Craniata</taxon>
        <taxon>Vertebrata</taxon>
        <taxon>Euteleostomi</taxon>
        <taxon>Actinopterygii</taxon>
        <taxon>Neopterygii</taxon>
        <taxon>Teleostei</taxon>
        <taxon>Ostariophysi</taxon>
        <taxon>Cypriniformes</taxon>
        <taxon>Cyprinidae</taxon>
        <taxon>Labeoninae</taxon>
        <taxon>Labeonini</taxon>
        <taxon>Cirrhinus</taxon>
    </lineage>
</organism>
<gene>
    <name evidence="1" type="ORF">M9458_002665</name>
</gene>
<name>A0ABD0S1L2_CIRMR</name>
<proteinExistence type="predicted"/>
<dbReference type="AlphaFoldDB" id="A0ABD0S1L2"/>
<dbReference type="Proteomes" id="UP001529510">
    <property type="component" value="Unassembled WGS sequence"/>
</dbReference>
<evidence type="ECO:0000313" key="1">
    <source>
        <dbReference type="EMBL" id="KAL0204647.1"/>
    </source>
</evidence>
<dbReference type="EMBL" id="JAMKFB020000001">
    <property type="protein sequence ID" value="KAL0204647.1"/>
    <property type="molecule type" value="Genomic_DNA"/>
</dbReference>
<evidence type="ECO:0000313" key="2">
    <source>
        <dbReference type="Proteomes" id="UP001529510"/>
    </source>
</evidence>
<protein>
    <submittedName>
        <fullName evidence="1">Uncharacterized protein</fullName>
    </submittedName>
</protein>
<accession>A0ABD0S1L2</accession>
<sequence length="113" mass="12865">LHFEFATMDDGRLIEEVEKHRQLYDPQDPCYKDPRKKEASLCHLQQQQRASAASGTVLVCKDTENEQHYQAADSEPAASTVPHPESRILRPLVFRDNASCCSEDRITPLSKCH</sequence>
<feature type="non-terminal residue" evidence="1">
    <location>
        <position position="1"/>
    </location>
</feature>
<comment type="caution">
    <text evidence="1">The sequence shown here is derived from an EMBL/GenBank/DDBJ whole genome shotgun (WGS) entry which is preliminary data.</text>
</comment>
<keyword evidence="2" id="KW-1185">Reference proteome</keyword>
<reference evidence="1 2" key="1">
    <citation type="submission" date="2024-05" db="EMBL/GenBank/DDBJ databases">
        <title>Genome sequencing and assembly of Indian major carp, Cirrhinus mrigala (Hamilton, 1822).</title>
        <authorList>
            <person name="Mohindra V."/>
            <person name="Chowdhury L.M."/>
            <person name="Lal K."/>
            <person name="Jena J.K."/>
        </authorList>
    </citation>
    <scope>NUCLEOTIDE SEQUENCE [LARGE SCALE GENOMIC DNA]</scope>
    <source>
        <strain evidence="1">CM1030</strain>
        <tissue evidence="1">Blood</tissue>
    </source>
</reference>